<gene>
    <name evidence="7" type="ORF">FO059_07110</name>
</gene>
<dbReference type="AlphaFoldDB" id="A0A516X231"/>
<dbReference type="KEGG" id="toy:FO059_07110"/>
<evidence type="ECO:0000256" key="1">
    <source>
        <dbReference type="ARBA" id="ARBA00022649"/>
    </source>
</evidence>
<dbReference type="PANTHER" id="PTHR36173">
    <property type="entry name" value="RIBONUCLEASE VAPC16-RELATED"/>
    <property type="match status" value="1"/>
</dbReference>
<name>A0A516X231_9ACTN</name>
<dbReference type="EMBL" id="CP041765">
    <property type="protein sequence ID" value="QDQ97145.1"/>
    <property type="molecule type" value="Genomic_DNA"/>
</dbReference>
<dbReference type="GO" id="GO:0004518">
    <property type="term" value="F:nuclease activity"/>
    <property type="evidence" value="ECO:0007669"/>
    <property type="project" value="UniProtKB-KW"/>
</dbReference>
<dbReference type="InterPro" id="IPR002716">
    <property type="entry name" value="PIN_dom"/>
</dbReference>
<evidence type="ECO:0000256" key="3">
    <source>
        <dbReference type="ARBA" id="ARBA00022723"/>
    </source>
</evidence>
<evidence type="ECO:0000259" key="6">
    <source>
        <dbReference type="Pfam" id="PF01850"/>
    </source>
</evidence>
<keyword evidence="4" id="KW-0378">Hydrolase</keyword>
<keyword evidence="8" id="KW-1185">Reference proteome</keyword>
<reference evidence="7 8" key="1">
    <citation type="submission" date="2019-07" db="EMBL/GenBank/DDBJ databases">
        <title>Tomitella cavernea sp. nov., an actinomycete isolated from soil.</title>
        <authorList>
            <person name="Cheng J."/>
        </authorList>
    </citation>
    <scope>NUCLEOTIDE SEQUENCE [LARGE SCALE GENOMIC DNA]</scope>
    <source>
        <strain evidence="7 8">HY188</strain>
    </source>
</reference>
<dbReference type="CDD" id="cd09872">
    <property type="entry name" value="PIN_Sll0205-like"/>
    <property type="match status" value="1"/>
</dbReference>
<dbReference type="InterPro" id="IPR052919">
    <property type="entry name" value="TA_system_RNase"/>
</dbReference>
<evidence type="ECO:0000256" key="4">
    <source>
        <dbReference type="ARBA" id="ARBA00022801"/>
    </source>
</evidence>
<reference evidence="7 8" key="2">
    <citation type="submission" date="2019-07" db="EMBL/GenBank/DDBJ databases">
        <authorList>
            <person name="Huang Y."/>
        </authorList>
    </citation>
    <scope>NUCLEOTIDE SEQUENCE [LARGE SCALE GENOMIC DNA]</scope>
    <source>
        <strain evidence="7 8">HY188</strain>
    </source>
</reference>
<accession>A0A516X231</accession>
<dbReference type="InterPro" id="IPR029060">
    <property type="entry name" value="PIN-like_dom_sf"/>
</dbReference>
<dbReference type="SUPFAM" id="SSF88723">
    <property type="entry name" value="PIN domain-like"/>
    <property type="match status" value="1"/>
</dbReference>
<evidence type="ECO:0000256" key="2">
    <source>
        <dbReference type="ARBA" id="ARBA00022722"/>
    </source>
</evidence>
<dbReference type="PANTHER" id="PTHR36173:SF2">
    <property type="entry name" value="RIBONUCLEASE VAPC16"/>
    <property type="match status" value="1"/>
</dbReference>
<dbReference type="GO" id="GO:0046872">
    <property type="term" value="F:metal ion binding"/>
    <property type="evidence" value="ECO:0007669"/>
    <property type="project" value="UniProtKB-KW"/>
</dbReference>
<keyword evidence="5" id="KW-0460">Magnesium</keyword>
<dbReference type="Pfam" id="PF01850">
    <property type="entry name" value="PIN"/>
    <property type="match status" value="1"/>
</dbReference>
<proteinExistence type="predicted"/>
<dbReference type="InterPro" id="IPR041705">
    <property type="entry name" value="PIN_Sll0205"/>
</dbReference>
<dbReference type="RefSeq" id="WP_143907545.1">
    <property type="nucleotide sequence ID" value="NZ_CP041765.1"/>
</dbReference>
<evidence type="ECO:0000313" key="8">
    <source>
        <dbReference type="Proteomes" id="UP000317344"/>
    </source>
</evidence>
<keyword evidence="1" id="KW-1277">Toxin-antitoxin system</keyword>
<dbReference type="OrthoDB" id="9798990at2"/>
<feature type="domain" description="PIN" evidence="6">
    <location>
        <begin position="4"/>
        <end position="119"/>
    </location>
</feature>
<dbReference type="GO" id="GO:0016787">
    <property type="term" value="F:hydrolase activity"/>
    <property type="evidence" value="ECO:0007669"/>
    <property type="project" value="UniProtKB-KW"/>
</dbReference>
<organism evidence="7 8">
    <name type="scientific">Tomitella fengzijianii</name>
    <dbReference type="NCBI Taxonomy" id="2597660"/>
    <lineage>
        <taxon>Bacteria</taxon>
        <taxon>Bacillati</taxon>
        <taxon>Actinomycetota</taxon>
        <taxon>Actinomycetes</taxon>
        <taxon>Mycobacteriales</taxon>
        <taxon>Tomitella</taxon>
    </lineage>
</organism>
<keyword evidence="2" id="KW-0540">Nuclease</keyword>
<sequence>MTSILLDTNALLWLAAAPDRLGPVAHAVLSDCRHEVFVSAVSGWEISIRTASGRLNGDRLLASWAETMSAMGIDDIAVEWADGAMAGRLPWEHRDPFDRMIVAQAARRGWTIATSDRVMHAGALAPMLDTRI</sequence>
<keyword evidence="3" id="KW-0479">Metal-binding</keyword>
<dbReference type="Gene3D" id="3.40.50.1010">
    <property type="entry name" value="5'-nuclease"/>
    <property type="match status" value="1"/>
</dbReference>
<dbReference type="Proteomes" id="UP000317344">
    <property type="component" value="Chromosome"/>
</dbReference>
<evidence type="ECO:0000313" key="7">
    <source>
        <dbReference type="EMBL" id="QDQ97145.1"/>
    </source>
</evidence>
<protein>
    <submittedName>
        <fullName evidence="7">Type II toxin-antitoxin system VapC family toxin</fullName>
    </submittedName>
</protein>
<evidence type="ECO:0000256" key="5">
    <source>
        <dbReference type="ARBA" id="ARBA00022842"/>
    </source>
</evidence>